<dbReference type="Pfam" id="PF09668">
    <property type="entry name" value="Asp_protease"/>
    <property type="match status" value="1"/>
</dbReference>
<proteinExistence type="inferred from homology"/>
<dbReference type="EMBL" id="SPOF01000021">
    <property type="protein sequence ID" value="TIB11915.1"/>
    <property type="molecule type" value="Genomic_DNA"/>
</dbReference>
<feature type="region of interest" description="Disordered" evidence="5">
    <location>
        <begin position="753"/>
        <end position="813"/>
    </location>
</feature>
<evidence type="ECO:0000259" key="6">
    <source>
        <dbReference type="PROSITE" id="PS50030"/>
    </source>
</evidence>
<dbReference type="InterPro" id="IPR009057">
    <property type="entry name" value="Homeodomain-like_sf"/>
</dbReference>
<name>A0A4T0J988_WALIC</name>
<evidence type="ECO:0000256" key="2">
    <source>
        <dbReference type="ARBA" id="ARBA00022670"/>
    </source>
</evidence>
<dbReference type="InterPro" id="IPR019103">
    <property type="entry name" value="Peptidase_aspartic_DDI1-type"/>
</dbReference>
<dbReference type="PANTHER" id="PTHR12917:SF1">
    <property type="entry name" value="AT13091P"/>
    <property type="match status" value="1"/>
</dbReference>
<reference evidence="9 10" key="1">
    <citation type="submission" date="2019-03" db="EMBL/GenBank/DDBJ databases">
        <title>Sequencing 23 genomes of Wallemia ichthyophaga.</title>
        <authorList>
            <person name="Gostincar C."/>
        </authorList>
    </citation>
    <scope>NUCLEOTIDE SEQUENCE [LARGE SCALE GENOMIC DNA]</scope>
    <source>
        <strain evidence="9 10">EXF-8621</strain>
    </source>
</reference>
<dbReference type="Pfam" id="PF24669">
    <property type="entry name" value="Ddi2_HDD"/>
    <property type="match status" value="1"/>
</dbReference>
<feature type="domain" description="UBA" evidence="6">
    <location>
        <begin position="812"/>
        <end position="850"/>
    </location>
</feature>
<gene>
    <name evidence="9" type="ORF">E3P90_02258</name>
</gene>
<dbReference type="SMART" id="SM00717">
    <property type="entry name" value="SANT"/>
    <property type="match status" value="3"/>
</dbReference>
<dbReference type="SMART" id="SM00165">
    <property type="entry name" value="UBA"/>
    <property type="match status" value="1"/>
</dbReference>
<evidence type="ECO:0000313" key="10">
    <source>
        <dbReference type="Proteomes" id="UP000306954"/>
    </source>
</evidence>
<dbReference type="InterPro" id="IPR015940">
    <property type="entry name" value="UBA"/>
</dbReference>
<dbReference type="InterPro" id="IPR001005">
    <property type="entry name" value="SANT/Myb"/>
</dbReference>
<dbReference type="SUPFAM" id="SSF50630">
    <property type="entry name" value="Acid proteases"/>
    <property type="match status" value="1"/>
</dbReference>
<dbReference type="PROSITE" id="PS50090">
    <property type="entry name" value="MYB_LIKE"/>
    <property type="match status" value="2"/>
</dbReference>
<evidence type="ECO:0000313" key="9">
    <source>
        <dbReference type="EMBL" id="TIB11915.1"/>
    </source>
</evidence>
<accession>A0A4T0J988</accession>
<dbReference type="InterPro" id="IPR021109">
    <property type="entry name" value="Peptidase_aspartic_dom_sf"/>
</dbReference>
<dbReference type="Gene3D" id="3.10.20.90">
    <property type="entry name" value="Phosphatidylinositol 3-kinase Catalytic Subunit, Chain A, domain 1"/>
    <property type="match status" value="1"/>
</dbReference>
<dbReference type="Gene3D" id="1.10.10.60">
    <property type="entry name" value="Homeodomain-like"/>
    <property type="match status" value="1"/>
</dbReference>
<feature type="compositionally biased region" description="Low complexity" evidence="5">
    <location>
        <begin position="782"/>
        <end position="794"/>
    </location>
</feature>
<dbReference type="Gene3D" id="2.40.70.10">
    <property type="entry name" value="Acid Proteases"/>
    <property type="match status" value="1"/>
</dbReference>
<evidence type="ECO:0000259" key="7">
    <source>
        <dbReference type="PROSITE" id="PS50090"/>
    </source>
</evidence>
<dbReference type="AlphaFoldDB" id="A0A4T0J988"/>
<feature type="compositionally biased region" description="Polar residues" evidence="5">
    <location>
        <begin position="99"/>
        <end position="108"/>
    </location>
</feature>
<evidence type="ECO:0000256" key="1">
    <source>
        <dbReference type="ARBA" id="ARBA00009136"/>
    </source>
</evidence>
<dbReference type="Pfam" id="PF00627">
    <property type="entry name" value="UBA"/>
    <property type="match status" value="1"/>
</dbReference>
<evidence type="ECO:0000256" key="3">
    <source>
        <dbReference type="ARBA" id="ARBA00022750"/>
    </source>
</evidence>
<dbReference type="Gene3D" id="1.10.8.10">
    <property type="entry name" value="DNA helicase RuvA subunit, C-terminal domain"/>
    <property type="match status" value="1"/>
</dbReference>
<dbReference type="GO" id="GO:0006508">
    <property type="term" value="P:proteolysis"/>
    <property type="evidence" value="ECO:0007669"/>
    <property type="project" value="UniProtKB-KW"/>
</dbReference>
<evidence type="ECO:0008006" key="11">
    <source>
        <dbReference type="Google" id="ProtNLM"/>
    </source>
</evidence>
<dbReference type="Pfam" id="PF00249">
    <property type="entry name" value="Myb_DNA-binding"/>
    <property type="match status" value="1"/>
</dbReference>
<keyword evidence="4" id="KW-0378">Hydrolase</keyword>
<comment type="caution">
    <text evidence="9">The sequence shown here is derived from an EMBL/GenBank/DDBJ whole genome shotgun (WGS) entry which is preliminary data.</text>
</comment>
<dbReference type="GO" id="GO:0004190">
    <property type="term" value="F:aspartic-type endopeptidase activity"/>
    <property type="evidence" value="ECO:0007669"/>
    <property type="project" value="UniProtKB-KW"/>
</dbReference>
<keyword evidence="2" id="KW-0645">Protease</keyword>
<protein>
    <recommendedName>
        <fullName evidence="11">DNA damage-inducible protein 1</fullName>
    </recommendedName>
</protein>
<feature type="domain" description="Myb-like" evidence="7">
    <location>
        <begin position="240"/>
        <end position="289"/>
    </location>
</feature>
<feature type="domain" description="Myb-like" evidence="7">
    <location>
        <begin position="291"/>
        <end position="354"/>
    </location>
</feature>
<feature type="compositionally biased region" description="Basic and acidic residues" evidence="5">
    <location>
        <begin position="36"/>
        <end position="55"/>
    </location>
</feature>
<dbReference type="InterPro" id="IPR057273">
    <property type="entry name" value="Ddi1/2_HDD"/>
</dbReference>
<evidence type="ECO:0000259" key="8">
    <source>
        <dbReference type="PROSITE" id="PS51294"/>
    </source>
</evidence>
<dbReference type="CDD" id="cd14309">
    <property type="entry name" value="UBA_scDdi1_like"/>
    <property type="match status" value="1"/>
</dbReference>
<comment type="similarity">
    <text evidence="1">Belongs to the DDI1 family.</text>
</comment>
<keyword evidence="3" id="KW-0064">Aspartyl protease</keyword>
<feature type="domain" description="HTH myb-type" evidence="8">
    <location>
        <begin position="240"/>
        <end position="293"/>
    </location>
</feature>
<organism evidence="9 10">
    <name type="scientific">Wallemia ichthyophaga</name>
    <dbReference type="NCBI Taxonomy" id="245174"/>
    <lineage>
        <taxon>Eukaryota</taxon>
        <taxon>Fungi</taxon>
        <taxon>Dikarya</taxon>
        <taxon>Basidiomycota</taxon>
        <taxon>Wallemiomycotina</taxon>
        <taxon>Wallemiomycetes</taxon>
        <taxon>Wallemiales</taxon>
        <taxon>Wallemiaceae</taxon>
        <taxon>Wallemia</taxon>
    </lineage>
</organism>
<sequence>MISLSQVIADSLDLVVKDSIRKVNRKRRSSRGHLSSRSEKADTDVAERKRVKMEPNSEASLAPLKEYKESDRNKSKKKQTFDGTNGIDSTSKDKKTRGNDVNSSNSVTDPVLPHDAPSTIVPQSEELHKKGRKIHKGWETEPVLPEHRYTRWLYPPQIKIINDNFTKIKQGTFDEEERRIVYDWISKYKITNNLDDDQLRERIFASKKEKNRDNFWCDLTECVPHRVLASVYTHVRARWHPYANKGIWTKDEDDRLLDAHAQLGTSWTKISHIVERPANECSDHYRRMFVCPERRKGLWSEDEKNEYLSIVIPMMNERNHVTRDGHDPFWVTVQEKMGRKRSAHQCRIKWEDELRGRDLPNRRSGSDFRRSDCGILIKHVLDMNIKERGVINFKSLGMDTYKGEWSVKTLRDQWRYITYRSCGMDKELATSLPFEKLMERVKSTFRREIEGKSENDDVVADMEMDNLQALLEAESEIPPSEQIITHVDSELSLEPTRKLKDEGITADAMLGLRRKVQVAGKEVAHDGEMMRLQLLGNRDLLEQMKQVQPELAEAAEKNPPKFYELMQQAVRNKHVAETQQAEMLNSDPFDIDSQKRIEEEIRQQAVAESFERAIEYNPETFGMVEMLYIDTQVNKHHVKAFVDTGAQNTIMSPKCAEDCNLMRLLDTRFQGIARGVGTAKILGRIHAAPMQIGDILLQCSFTVTEGSGVDLLFGLDMLKRHQAVIDLRQNAMIIQDIVIPFLAEHEIPKNNHQDPAQLESAEGGGIAQQPSIPPHSGDKFPGSGATLGGSSTASQSHPAASTNTDSNRSNNGISEDKIAKLMELGVGREEAIQALRSTNGNIEYASSLLF</sequence>
<dbReference type="SUPFAM" id="SSF46689">
    <property type="entry name" value="Homeodomain-like"/>
    <property type="match status" value="1"/>
</dbReference>
<feature type="compositionally biased region" description="Basic residues" evidence="5">
    <location>
        <begin position="22"/>
        <end position="31"/>
    </location>
</feature>
<feature type="region of interest" description="Disordered" evidence="5">
    <location>
        <begin position="22"/>
        <end position="133"/>
    </location>
</feature>
<dbReference type="InterPro" id="IPR009060">
    <property type="entry name" value="UBA-like_sf"/>
</dbReference>
<evidence type="ECO:0000256" key="5">
    <source>
        <dbReference type="SAM" id="MobiDB-lite"/>
    </source>
</evidence>
<dbReference type="Proteomes" id="UP000306954">
    <property type="component" value="Unassembled WGS sequence"/>
</dbReference>
<evidence type="ECO:0000256" key="4">
    <source>
        <dbReference type="ARBA" id="ARBA00022801"/>
    </source>
</evidence>
<dbReference type="SUPFAM" id="SSF46934">
    <property type="entry name" value="UBA-like"/>
    <property type="match status" value="1"/>
</dbReference>
<dbReference type="InterPro" id="IPR017930">
    <property type="entry name" value="Myb_dom"/>
</dbReference>
<dbReference type="PROSITE" id="PS51294">
    <property type="entry name" value="HTH_MYB"/>
    <property type="match status" value="1"/>
</dbReference>
<dbReference type="PANTHER" id="PTHR12917">
    <property type="entry name" value="ASPARTYL PROTEASE DDI-RELATED"/>
    <property type="match status" value="1"/>
</dbReference>
<feature type="compositionally biased region" description="Polar residues" evidence="5">
    <location>
        <begin position="795"/>
        <end position="813"/>
    </location>
</feature>
<dbReference type="CDD" id="cd05479">
    <property type="entry name" value="RP_DDI"/>
    <property type="match status" value="1"/>
</dbReference>
<dbReference type="PROSITE" id="PS50030">
    <property type="entry name" value="UBA"/>
    <property type="match status" value="1"/>
</dbReference>